<evidence type="ECO:0000313" key="3">
    <source>
        <dbReference type="EMBL" id="QDT59572.1"/>
    </source>
</evidence>
<proteinExistence type="predicted"/>
<protein>
    <submittedName>
        <fullName evidence="3">Uncharacterized protein</fullName>
    </submittedName>
</protein>
<organism evidence="3 4">
    <name type="scientific">Stieleria bergensis</name>
    <dbReference type="NCBI Taxonomy" id="2528025"/>
    <lineage>
        <taxon>Bacteria</taxon>
        <taxon>Pseudomonadati</taxon>
        <taxon>Planctomycetota</taxon>
        <taxon>Planctomycetia</taxon>
        <taxon>Pirellulales</taxon>
        <taxon>Pirellulaceae</taxon>
        <taxon>Stieleria</taxon>
    </lineage>
</organism>
<gene>
    <name evidence="3" type="ORF">SV7mr_20810</name>
</gene>
<dbReference type="RefSeq" id="WP_419188339.1">
    <property type="nucleotide sequence ID" value="NZ_CP036272.1"/>
</dbReference>
<feature type="transmembrane region" description="Helical" evidence="2">
    <location>
        <begin position="52"/>
        <end position="69"/>
    </location>
</feature>
<feature type="region of interest" description="Disordered" evidence="1">
    <location>
        <begin position="197"/>
        <end position="219"/>
    </location>
</feature>
<reference evidence="3 4" key="1">
    <citation type="submission" date="2019-02" db="EMBL/GenBank/DDBJ databases">
        <title>Deep-cultivation of Planctomycetes and their phenomic and genomic characterization uncovers novel biology.</title>
        <authorList>
            <person name="Wiegand S."/>
            <person name="Jogler M."/>
            <person name="Boedeker C."/>
            <person name="Pinto D."/>
            <person name="Vollmers J."/>
            <person name="Rivas-Marin E."/>
            <person name="Kohn T."/>
            <person name="Peeters S.H."/>
            <person name="Heuer A."/>
            <person name="Rast P."/>
            <person name="Oberbeckmann S."/>
            <person name="Bunk B."/>
            <person name="Jeske O."/>
            <person name="Meyerdierks A."/>
            <person name="Storesund J.E."/>
            <person name="Kallscheuer N."/>
            <person name="Luecker S."/>
            <person name="Lage O.M."/>
            <person name="Pohl T."/>
            <person name="Merkel B.J."/>
            <person name="Hornburger P."/>
            <person name="Mueller R.-W."/>
            <person name="Bruemmer F."/>
            <person name="Labrenz M."/>
            <person name="Spormann A.M."/>
            <person name="Op den Camp H."/>
            <person name="Overmann J."/>
            <person name="Amann R."/>
            <person name="Jetten M.S.M."/>
            <person name="Mascher T."/>
            <person name="Medema M.H."/>
            <person name="Devos D.P."/>
            <person name="Kaster A.-K."/>
            <person name="Ovreas L."/>
            <person name="Rohde M."/>
            <person name="Galperin M.Y."/>
            <person name="Jogler C."/>
        </authorList>
    </citation>
    <scope>NUCLEOTIDE SEQUENCE [LARGE SCALE GENOMIC DNA]</scope>
    <source>
        <strain evidence="3 4">SV_7m_r</strain>
    </source>
</reference>
<keyword evidence="2" id="KW-0472">Membrane</keyword>
<feature type="transmembrane region" description="Helical" evidence="2">
    <location>
        <begin position="155"/>
        <end position="175"/>
    </location>
</feature>
<keyword evidence="4" id="KW-1185">Reference proteome</keyword>
<keyword evidence="2" id="KW-0812">Transmembrane</keyword>
<evidence type="ECO:0000313" key="4">
    <source>
        <dbReference type="Proteomes" id="UP000315003"/>
    </source>
</evidence>
<accession>A0A517STW2</accession>
<keyword evidence="2" id="KW-1133">Transmembrane helix</keyword>
<dbReference type="EMBL" id="CP036272">
    <property type="protein sequence ID" value="QDT59572.1"/>
    <property type="molecule type" value="Genomic_DNA"/>
</dbReference>
<dbReference type="AlphaFoldDB" id="A0A517STW2"/>
<feature type="transmembrane region" description="Helical" evidence="2">
    <location>
        <begin position="122"/>
        <end position="143"/>
    </location>
</feature>
<name>A0A517STW2_9BACT</name>
<sequence>MNKMWIPVLFALGTALFWGCYGPTIGNAQSPRVDGKPLMSPDGWSPFKPYVFIGIAYLVIAVGGGLLMMKLKGDNMSYSAPVPGVEGITHFSPAKWGFLAGSLGALGALCLTTAMMTSRGNALLVMPIVFGGAVSVTAIVSILKLRSHGSVEIHPVLWVGMALTVAGVVLVAMYTPHGHGAAKPKADAEASVTSSVTAPATDLSDQKTAIDDGETTLDV</sequence>
<dbReference type="Proteomes" id="UP000315003">
    <property type="component" value="Chromosome"/>
</dbReference>
<evidence type="ECO:0000256" key="2">
    <source>
        <dbReference type="SAM" id="Phobius"/>
    </source>
</evidence>
<evidence type="ECO:0000256" key="1">
    <source>
        <dbReference type="SAM" id="MobiDB-lite"/>
    </source>
</evidence>